<dbReference type="OrthoDB" id="27214at2759"/>
<dbReference type="InterPro" id="IPR052766">
    <property type="entry name" value="S41A_metabolite_peptidase"/>
</dbReference>
<dbReference type="EMBL" id="ML978297">
    <property type="protein sequence ID" value="KAF2024385.1"/>
    <property type="molecule type" value="Genomic_DNA"/>
</dbReference>
<feature type="non-terminal residue" evidence="1">
    <location>
        <position position="1"/>
    </location>
</feature>
<dbReference type="PANTHER" id="PTHR37049">
    <property type="entry name" value="PEPTIDASE S41 FAMILY PROTEIN"/>
    <property type="match status" value="1"/>
</dbReference>
<sequence>LKYNLSDPLQTSNVRLASGIVPTGYGSRSNFTEDPFRAEDIIILSNGMCASTCSIFTELMVQQSGVKTIAVSGRPQLGPMVPVGGTKGTLILDYDYLELISAVAILNFSTSDEQAREWVEFLPSPFGINFHDAGVNFQDNIRKGLEMDGIPTQFLNDTASCRIWVEPQMYLNVSKLWEKTAAVAFGG</sequence>
<accession>A0A9P4GYN0</accession>
<evidence type="ECO:0000313" key="1">
    <source>
        <dbReference type="EMBL" id="KAF2024385.1"/>
    </source>
</evidence>
<dbReference type="PANTHER" id="PTHR37049:SF4">
    <property type="entry name" value="RHODANESE DOMAIN-CONTAINING PROTEIN"/>
    <property type="match status" value="1"/>
</dbReference>
<comment type="caution">
    <text evidence="1">The sequence shown here is derived from an EMBL/GenBank/DDBJ whole genome shotgun (WGS) entry which is preliminary data.</text>
</comment>
<dbReference type="AlphaFoldDB" id="A0A9P4GYN0"/>
<gene>
    <name evidence="1" type="ORF">EK21DRAFT_48162</name>
</gene>
<reference evidence="1" key="1">
    <citation type="journal article" date="2020" name="Stud. Mycol.">
        <title>101 Dothideomycetes genomes: a test case for predicting lifestyles and emergence of pathogens.</title>
        <authorList>
            <person name="Haridas S."/>
            <person name="Albert R."/>
            <person name="Binder M."/>
            <person name="Bloem J."/>
            <person name="Labutti K."/>
            <person name="Salamov A."/>
            <person name="Andreopoulos B."/>
            <person name="Baker S."/>
            <person name="Barry K."/>
            <person name="Bills G."/>
            <person name="Bluhm B."/>
            <person name="Cannon C."/>
            <person name="Castanera R."/>
            <person name="Culley D."/>
            <person name="Daum C."/>
            <person name="Ezra D."/>
            <person name="Gonzalez J."/>
            <person name="Henrissat B."/>
            <person name="Kuo A."/>
            <person name="Liang C."/>
            <person name="Lipzen A."/>
            <person name="Lutzoni F."/>
            <person name="Magnuson J."/>
            <person name="Mondo S."/>
            <person name="Nolan M."/>
            <person name="Ohm R."/>
            <person name="Pangilinan J."/>
            <person name="Park H.-J."/>
            <person name="Ramirez L."/>
            <person name="Alfaro M."/>
            <person name="Sun H."/>
            <person name="Tritt A."/>
            <person name="Yoshinaga Y."/>
            <person name="Zwiers L.-H."/>
            <person name="Turgeon B."/>
            <person name="Goodwin S."/>
            <person name="Spatafora J."/>
            <person name="Crous P."/>
            <person name="Grigoriev I."/>
        </authorList>
    </citation>
    <scope>NUCLEOTIDE SEQUENCE</scope>
    <source>
        <strain evidence="1">CBS 110217</strain>
    </source>
</reference>
<evidence type="ECO:0000313" key="2">
    <source>
        <dbReference type="Proteomes" id="UP000799777"/>
    </source>
</evidence>
<dbReference type="Proteomes" id="UP000799777">
    <property type="component" value="Unassembled WGS sequence"/>
</dbReference>
<protein>
    <submittedName>
        <fullName evidence="1">Uncharacterized protein</fullName>
    </submittedName>
</protein>
<proteinExistence type="predicted"/>
<feature type="non-terminal residue" evidence="1">
    <location>
        <position position="187"/>
    </location>
</feature>
<organism evidence="1 2">
    <name type="scientific">Setomelanomma holmii</name>
    <dbReference type="NCBI Taxonomy" id="210430"/>
    <lineage>
        <taxon>Eukaryota</taxon>
        <taxon>Fungi</taxon>
        <taxon>Dikarya</taxon>
        <taxon>Ascomycota</taxon>
        <taxon>Pezizomycotina</taxon>
        <taxon>Dothideomycetes</taxon>
        <taxon>Pleosporomycetidae</taxon>
        <taxon>Pleosporales</taxon>
        <taxon>Pleosporineae</taxon>
        <taxon>Phaeosphaeriaceae</taxon>
        <taxon>Setomelanomma</taxon>
    </lineage>
</organism>
<name>A0A9P4GYN0_9PLEO</name>
<keyword evidence="2" id="KW-1185">Reference proteome</keyword>